<organism evidence="1 2">
    <name type="scientific">Streptomyces pilosus</name>
    <dbReference type="NCBI Taxonomy" id="28893"/>
    <lineage>
        <taxon>Bacteria</taxon>
        <taxon>Bacillati</taxon>
        <taxon>Actinomycetota</taxon>
        <taxon>Actinomycetes</taxon>
        <taxon>Kitasatosporales</taxon>
        <taxon>Streptomycetaceae</taxon>
        <taxon>Streptomyces</taxon>
    </lineage>
</organism>
<sequence length="84" mass="9251">MKHVRFICINYRSSLAAVLFYALGIVAAVTQNVPLVVFLAITGVPAPREIVDEFRAANRRAAMHFSCVHCGENPFESKQVSDSV</sequence>
<protein>
    <submittedName>
        <fullName evidence="1">Uncharacterized protein</fullName>
    </submittedName>
</protein>
<reference evidence="1" key="1">
    <citation type="journal article" date="2014" name="Int. J. Syst. Evol. Microbiol.">
        <title>Complete genome sequence of Corynebacterium casei LMG S-19264T (=DSM 44701T), isolated from a smear-ripened cheese.</title>
        <authorList>
            <consortium name="US DOE Joint Genome Institute (JGI-PGF)"/>
            <person name="Walter F."/>
            <person name="Albersmeier A."/>
            <person name="Kalinowski J."/>
            <person name="Ruckert C."/>
        </authorList>
    </citation>
    <scope>NUCLEOTIDE SEQUENCE</scope>
    <source>
        <strain evidence="1">JCM 4403</strain>
    </source>
</reference>
<dbReference type="AlphaFoldDB" id="A0A918C5R3"/>
<accession>A0A918C5R3</accession>
<dbReference type="EMBL" id="BMTU01000021">
    <property type="protein sequence ID" value="GGR08300.1"/>
    <property type="molecule type" value="Genomic_DNA"/>
</dbReference>
<gene>
    <name evidence="1" type="ORF">GCM10010280_65150</name>
</gene>
<reference evidence="1" key="2">
    <citation type="submission" date="2020-09" db="EMBL/GenBank/DDBJ databases">
        <authorList>
            <person name="Sun Q."/>
            <person name="Ohkuma M."/>
        </authorList>
    </citation>
    <scope>NUCLEOTIDE SEQUENCE</scope>
    <source>
        <strain evidence="1">JCM 4403</strain>
    </source>
</reference>
<comment type="caution">
    <text evidence="1">The sequence shown here is derived from an EMBL/GenBank/DDBJ whole genome shotgun (WGS) entry which is preliminary data.</text>
</comment>
<name>A0A918C5R3_9ACTN</name>
<keyword evidence="2" id="KW-1185">Reference proteome</keyword>
<evidence type="ECO:0000313" key="2">
    <source>
        <dbReference type="Proteomes" id="UP000656732"/>
    </source>
</evidence>
<dbReference type="Proteomes" id="UP000656732">
    <property type="component" value="Unassembled WGS sequence"/>
</dbReference>
<evidence type="ECO:0000313" key="1">
    <source>
        <dbReference type="EMBL" id="GGR08300.1"/>
    </source>
</evidence>
<proteinExistence type="predicted"/>